<dbReference type="CDD" id="cd05121">
    <property type="entry name" value="ABC1_ADCK3-like"/>
    <property type="match status" value="1"/>
</dbReference>
<dbReference type="PANTHER" id="PTHR10566:SF113">
    <property type="entry name" value="PROTEIN ACTIVITY OF BC1 COMPLEX KINASE 7, CHLOROPLASTIC"/>
    <property type="match status" value="1"/>
</dbReference>
<proteinExistence type="inferred from homology"/>
<dbReference type="SUPFAM" id="SSF56112">
    <property type="entry name" value="Protein kinase-like (PK-like)"/>
    <property type="match status" value="1"/>
</dbReference>
<dbReference type="STRING" id="366602.Caul_2939"/>
<feature type="domain" description="ABC1 atypical kinase-like" evidence="3">
    <location>
        <begin position="88"/>
        <end position="330"/>
    </location>
</feature>
<sequence>MNPVGPSAWVGAGKDIRLVVGHVSFAASLLLRRRFGRFFGREMTDAELGVELRVFLDGSGVVGRKLGQFLALRLDLLSPAVCLELTQLFDRGEAVPFAMVRATVEAELGRPLDQLFRAVSPDPVAVGSIAQVHAAVAADGERLAIKVQRPGLAEALASEIRTLRRVARVSDALRLTGALSAVAALDEFAESTRAELAFDKEGETADRLRAILGPQAYAPRIRWDLTAPRVLAMEFIDGVALLEICRLHETGRGDEIAQRLPGVDLAQVVDGLAQECFHQLFEVGFFHGDPHPGNIMIRADGSFVFLDFGIFGELYPNDRENLIGYAESLVQGRLIQSARYYLRLCAPTPATRIVELEQELARVIGAWRGILLTPDSPVELRHISVWQGKVADLLRRYHVRTRRNLLLVWRSWTTLDSTAMRLPIGFDLVATQARYFARLRIRQALSRLEPGPRQERTLSGIAGSVRGLAARRGAGPARTHVTLAREPARRRRGQAGGLVLAVLAVSLVVLAAGAPIPRHIDIGSWNALVALVRSGGS</sequence>
<evidence type="ECO:0000256" key="1">
    <source>
        <dbReference type="ARBA" id="ARBA00009670"/>
    </source>
</evidence>
<evidence type="ECO:0000259" key="3">
    <source>
        <dbReference type="Pfam" id="PF03109"/>
    </source>
</evidence>
<dbReference type="Gene3D" id="1.10.510.10">
    <property type="entry name" value="Transferase(Phosphotransferase) domain 1"/>
    <property type="match status" value="1"/>
</dbReference>
<dbReference type="InterPro" id="IPR004147">
    <property type="entry name" value="ABC1_dom"/>
</dbReference>
<dbReference type="InterPro" id="IPR050154">
    <property type="entry name" value="UbiB_kinase"/>
</dbReference>
<keyword evidence="2" id="KW-0472">Membrane</keyword>
<accession>B0SZZ3</accession>
<gene>
    <name evidence="4" type="ordered locus">Caul_2939</name>
</gene>
<dbReference type="KEGG" id="cak:Caul_2939"/>
<dbReference type="Pfam" id="PF03109">
    <property type="entry name" value="ABC1"/>
    <property type="match status" value="1"/>
</dbReference>
<feature type="transmembrane region" description="Helical" evidence="2">
    <location>
        <begin position="495"/>
        <end position="516"/>
    </location>
</feature>
<evidence type="ECO:0000256" key="2">
    <source>
        <dbReference type="SAM" id="Phobius"/>
    </source>
</evidence>
<protein>
    <submittedName>
        <fullName evidence="4">ABC-1 domain protein</fullName>
    </submittedName>
</protein>
<dbReference type="EMBL" id="CP000927">
    <property type="protein sequence ID" value="ABZ72066.1"/>
    <property type="molecule type" value="Genomic_DNA"/>
</dbReference>
<dbReference type="eggNOG" id="COG0661">
    <property type="taxonomic scope" value="Bacteria"/>
</dbReference>
<dbReference type="OrthoDB" id="9795390at2"/>
<reference evidence="4" key="1">
    <citation type="submission" date="2008-01" db="EMBL/GenBank/DDBJ databases">
        <title>Complete sequence of chromosome of Caulobacter sp. K31.</title>
        <authorList>
            <consortium name="US DOE Joint Genome Institute"/>
            <person name="Copeland A."/>
            <person name="Lucas S."/>
            <person name="Lapidus A."/>
            <person name="Barry K."/>
            <person name="Glavina del Rio T."/>
            <person name="Dalin E."/>
            <person name="Tice H."/>
            <person name="Pitluck S."/>
            <person name="Bruce D."/>
            <person name="Goodwin L."/>
            <person name="Thompson L.S."/>
            <person name="Brettin T."/>
            <person name="Detter J.C."/>
            <person name="Han C."/>
            <person name="Schmutz J."/>
            <person name="Larimer F."/>
            <person name="Land M."/>
            <person name="Hauser L."/>
            <person name="Kyrpides N."/>
            <person name="Kim E."/>
            <person name="Stephens C."/>
            <person name="Richardson P."/>
        </authorList>
    </citation>
    <scope>NUCLEOTIDE SEQUENCE [LARGE SCALE GENOMIC DNA]</scope>
    <source>
        <strain evidence="4">K31</strain>
    </source>
</reference>
<comment type="similarity">
    <text evidence="1">Belongs to the protein kinase superfamily. ADCK protein kinase family.</text>
</comment>
<keyword evidence="2" id="KW-1133">Transmembrane helix</keyword>
<dbReference type="HOGENOM" id="CLU_506889_0_0_5"/>
<name>B0SZZ3_CAUSK</name>
<dbReference type="PANTHER" id="PTHR10566">
    <property type="entry name" value="CHAPERONE-ACTIVITY OF BC1 COMPLEX CABC1 -RELATED"/>
    <property type="match status" value="1"/>
</dbReference>
<dbReference type="InterPro" id="IPR011009">
    <property type="entry name" value="Kinase-like_dom_sf"/>
</dbReference>
<evidence type="ECO:0000313" key="4">
    <source>
        <dbReference type="EMBL" id="ABZ72066.1"/>
    </source>
</evidence>
<dbReference type="AlphaFoldDB" id="B0SZZ3"/>
<organism evidence="4">
    <name type="scientific">Caulobacter sp. (strain K31)</name>
    <dbReference type="NCBI Taxonomy" id="366602"/>
    <lineage>
        <taxon>Bacteria</taxon>
        <taxon>Pseudomonadati</taxon>
        <taxon>Pseudomonadota</taxon>
        <taxon>Alphaproteobacteria</taxon>
        <taxon>Caulobacterales</taxon>
        <taxon>Caulobacteraceae</taxon>
        <taxon>Caulobacter</taxon>
    </lineage>
</organism>
<keyword evidence="2" id="KW-0812">Transmembrane</keyword>